<evidence type="ECO:0000313" key="3">
    <source>
        <dbReference type="Proteomes" id="UP000666369"/>
    </source>
</evidence>
<feature type="domain" description="SsuA/THI5-like" evidence="1">
    <location>
        <begin position="35"/>
        <end position="122"/>
    </location>
</feature>
<dbReference type="PANTHER" id="PTHR30024">
    <property type="entry name" value="ALIPHATIC SULFONATES-BINDING PROTEIN-RELATED"/>
    <property type="match status" value="1"/>
</dbReference>
<dbReference type="Gene3D" id="3.40.190.270">
    <property type="match status" value="1"/>
</dbReference>
<name>A0ABX0FS21_9BURK</name>
<dbReference type="EMBL" id="JAADJT010000012">
    <property type="protein sequence ID" value="NGZ87335.1"/>
    <property type="molecule type" value="Genomic_DNA"/>
</dbReference>
<comment type="caution">
    <text evidence="2">The sequence shown here is derived from an EMBL/GenBank/DDBJ whole genome shotgun (WGS) entry which is preliminary data.</text>
</comment>
<dbReference type="Pfam" id="PF09084">
    <property type="entry name" value="NMT1"/>
    <property type="match status" value="1"/>
</dbReference>
<dbReference type="RefSeq" id="WP_166107428.1">
    <property type="nucleotide sequence ID" value="NZ_JAADJT010000012.1"/>
</dbReference>
<dbReference type="Proteomes" id="UP000666369">
    <property type="component" value="Unassembled WGS sequence"/>
</dbReference>
<protein>
    <submittedName>
        <fullName evidence="2">ABC transporter substrate-binding protein</fullName>
    </submittedName>
</protein>
<dbReference type="InterPro" id="IPR015168">
    <property type="entry name" value="SsuA/THI5"/>
</dbReference>
<dbReference type="Gene3D" id="3.40.190.10">
    <property type="entry name" value="Periplasmic binding protein-like II"/>
    <property type="match status" value="1"/>
</dbReference>
<accession>A0ABX0FS21</accession>
<keyword evidence="3" id="KW-1185">Reference proteome</keyword>
<evidence type="ECO:0000259" key="1">
    <source>
        <dbReference type="Pfam" id="PF09084"/>
    </source>
</evidence>
<evidence type="ECO:0000313" key="2">
    <source>
        <dbReference type="EMBL" id="NGZ87335.1"/>
    </source>
</evidence>
<dbReference type="SUPFAM" id="SSF53850">
    <property type="entry name" value="Periplasmic binding protein-like II"/>
    <property type="match status" value="1"/>
</dbReference>
<organism evidence="2 3">
    <name type="scientific">Duganella aceris</name>
    <dbReference type="NCBI Taxonomy" id="2703883"/>
    <lineage>
        <taxon>Bacteria</taxon>
        <taxon>Pseudomonadati</taxon>
        <taxon>Pseudomonadota</taxon>
        <taxon>Betaproteobacteria</taxon>
        <taxon>Burkholderiales</taxon>
        <taxon>Oxalobacteraceae</taxon>
        <taxon>Telluria group</taxon>
        <taxon>Duganella</taxon>
    </lineage>
</organism>
<reference evidence="2 3" key="1">
    <citation type="submission" date="2020-01" db="EMBL/GenBank/DDBJ databases">
        <authorList>
            <person name="Lee S.D."/>
        </authorList>
    </citation>
    <scope>NUCLEOTIDE SEQUENCE [LARGE SCALE GENOMIC DNA]</scope>
    <source>
        <strain evidence="2 3">SAP-35</strain>
    </source>
</reference>
<proteinExistence type="predicted"/>
<reference evidence="3" key="2">
    <citation type="submission" date="2023-07" db="EMBL/GenBank/DDBJ databases">
        <title>Duganella aceri sp. nov., isolated from tree sap.</title>
        <authorList>
            <person name="Kim I.S."/>
        </authorList>
    </citation>
    <scope>NUCLEOTIDE SEQUENCE [LARGE SCALE GENOMIC DNA]</scope>
    <source>
        <strain evidence="3">SAP-35</strain>
    </source>
</reference>
<gene>
    <name evidence="2" type="ORF">GW587_24135</name>
</gene>
<sequence length="358" mass="39414">MSTPTTAVDTIWFTRCPVPTATGLAYKLGWLDQEFAADGIAIKTLQEAGGELARHHYDHQLDTLIREGGNLLALPARAQGAPTRLIGLTWIDEWQSILVRPGSGISQPADLRGKRLALPRFREEDLANNRRGNSIARGMSLAGYKGVLAAAGLTLDDAQLVELATEELRRREPGDWTRNTDLGGGLWQGIAALQRGEVDAVYVKGASAAQAAQAAGLVVGIDIDALPEKRFRVNNGTPRPITVHEDFLANHRELLVRFLTQTLRAAEWAKHNLPELRRILQDETRGSAASVEQAYRDGFHLDLAPDLSEERVALFARQKNFQLTHGLLDRDVDLDAWIDPGPLEEARLRLQDELRAAA</sequence>